<sequence length="182" mass="20667">MANHINLLANIFYGISPTDLCRAAYEFAEHNGIKHTFNKHSRMAGRDWLNGFLRRNPFISVRKPETISVARIKGFNKTEVSQFFSNLEEVRTKHKFSPSNVCNVDETGIETIQEPGNILAPKGQKRVGSVTSWERGKNITVIASMNAVGTYVPPMFIFPPSKDEPCLRERRTSWSNIPMLKK</sequence>
<protein>
    <recommendedName>
        <fullName evidence="3">HTH CENPB-type domain-containing protein</fullName>
    </recommendedName>
</protein>
<name>A0ABQ8U2C2_PERAM</name>
<evidence type="ECO:0008006" key="3">
    <source>
        <dbReference type="Google" id="ProtNLM"/>
    </source>
</evidence>
<dbReference type="InterPro" id="IPR050863">
    <property type="entry name" value="CenT-Element_Derived"/>
</dbReference>
<accession>A0ABQ8U2C2</accession>
<dbReference type="EMBL" id="JAJSOF020000001">
    <property type="protein sequence ID" value="KAJ4451892.1"/>
    <property type="molecule type" value="Genomic_DNA"/>
</dbReference>
<proteinExistence type="predicted"/>
<dbReference type="PANTHER" id="PTHR19303">
    <property type="entry name" value="TRANSPOSON"/>
    <property type="match status" value="1"/>
</dbReference>
<evidence type="ECO:0000313" key="2">
    <source>
        <dbReference type="Proteomes" id="UP001148838"/>
    </source>
</evidence>
<organism evidence="1 2">
    <name type="scientific">Periplaneta americana</name>
    <name type="common">American cockroach</name>
    <name type="synonym">Blatta americana</name>
    <dbReference type="NCBI Taxonomy" id="6978"/>
    <lineage>
        <taxon>Eukaryota</taxon>
        <taxon>Metazoa</taxon>
        <taxon>Ecdysozoa</taxon>
        <taxon>Arthropoda</taxon>
        <taxon>Hexapoda</taxon>
        <taxon>Insecta</taxon>
        <taxon>Pterygota</taxon>
        <taxon>Neoptera</taxon>
        <taxon>Polyneoptera</taxon>
        <taxon>Dictyoptera</taxon>
        <taxon>Blattodea</taxon>
        <taxon>Blattoidea</taxon>
        <taxon>Blattidae</taxon>
        <taxon>Blattinae</taxon>
        <taxon>Periplaneta</taxon>
    </lineage>
</organism>
<evidence type="ECO:0000313" key="1">
    <source>
        <dbReference type="EMBL" id="KAJ4451892.1"/>
    </source>
</evidence>
<comment type="caution">
    <text evidence="1">The sequence shown here is derived from an EMBL/GenBank/DDBJ whole genome shotgun (WGS) entry which is preliminary data.</text>
</comment>
<reference evidence="1 2" key="1">
    <citation type="journal article" date="2022" name="Allergy">
        <title>Genome assembly and annotation of Periplaneta americana reveal a comprehensive cockroach allergen profile.</title>
        <authorList>
            <person name="Wang L."/>
            <person name="Xiong Q."/>
            <person name="Saelim N."/>
            <person name="Wang L."/>
            <person name="Nong W."/>
            <person name="Wan A.T."/>
            <person name="Shi M."/>
            <person name="Liu X."/>
            <person name="Cao Q."/>
            <person name="Hui J.H.L."/>
            <person name="Sookrung N."/>
            <person name="Leung T.F."/>
            <person name="Tungtrongchitr A."/>
            <person name="Tsui S.K.W."/>
        </authorList>
    </citation>
    <scope>NUCLEOTIDE SEQUENCE [LARGE SCALE GENOMIC DNA]</scope>
    <source>
        <strain evidence="1">PWHHKU_190912</strain>
    </source>
</reference>
<keyword evidence="2" id="KW-1185">Reference proteome</keyword>
<gene>
    <name evidence="1" type="ORF">ANN_03370</name>
</gene>
<dbReference type="Proteomes" id="UP001148838">
    <property type="component" value="Unassembled WGS sequence"/>
</dbReference>
<dbReference type="PANTHER" id="PTHR19303:SF71">
    <property type="entry name" value="ZINC FINGER PHD-TYPE DOMAIN-CONTAINING PROTEIN"/>
    <property type="match status" value="1"/>
</dbReference>